<proteinExistence type="predicted"/>
<organism evidence="4 5">
    <name type="scientific">Agaricus bisporus var. burnettii (strain JB137-S8 / ATCC MYA-4627 / FGSC 10392)</name>
    <name type="common">White button mushroom</name>
    <dbReference type="NCBI Taxonomy" id="597362"/>
    <lineage>
        <taxon>Eukaryota</taxon>
        <taxon>Fungi</taxon>
        <taxon>Dikarya</taxon>
        <taxon>Basidiomycota</taxon>
        <taxon>Agaricomycotina</taxon>
        <taxon>Agaricomycetes</taxon>
        <taxon>Agaricomycetidae</taxon>
        <taxon>Agaricales</taxon>
        <taxon>Agaricineae</taxon>
        <taxon>Agaricaceae</taxon>
        <taxon>Agaricus</taxon>
    </lineage>
</organism>
<feature type="region of interest" description="Disordered" evidence="2">
    <location>
        <begin position="367"/>
        <end position="469"/>
    </location>
</feature>
<protein>
    <recommendedName>
        <fullName evidence="3">Rab-GAP TBC domain-containing protein</fullName>
    </recommendedName>
</protein>
<feature type="compositionally biased region" description="Pro residues" evidence="2">
    <location>
        <begin position="438"/>
        <end position="465"/>
    </location>
</feature>
<dbReference type="Proteomes" id="UP000008493">
    <property type="component" value="Unassembled WGS sequence"/>
</dbReference>
<evidence type="ECO:0000259" key="3">
    <source>
        <dbReference type="PROSITE" id="PS50086"/>
    </source>
</evidence>
<dbReference type="OrthoDB" id="206700at2759"/>
<dbReference type="AlphaFoldDB" id="K5WXL5"/>
<dbReference type="GO" id="GO:0006888">
    <property type="term" value="P:endoplasmic reticulum to Golgi vesicle-mediated transport"/>
    <property type="evidence" value="ECO:0007669"/>
    <property type="project" value="TreeGrafter"/>
</dbReference>
<name>K5WXL5_AGABU</name>
<dbReference type="InterPro" id="IPR045913">
    <property type="entry name" value="TBC20/Gyp8-like"/>
</dbReference>
<feature type="compositionally biased region" description="Basic residues" evidence="2">
    <location>
        <begin position="598"/>
        <end position="610"/>
    </location>
</feature>
<feature type="compositionally biased region" description="Low complexity" evidence="2">
    <location>
        <begin position="397"/>
        <end position="418"/>
    </location>
</feature>
<dbReference type="Gene3D" id="1.10.472.80">
    <property type="entry name" value="Ypt/Rab-GAP domain of gyp1p, domain 3"/>
    <property type="match status" value="1"/>
</dbReference>
<dbReference type="GeneID" id="18822740"/>
<dbReference type="PANTHER" id="PTHR20913:SF7">
    <property type="entry name" value="RE60063P"/>
    <property type="match status" value="1"/>
</dbReference>
<dbReference type="GO" id="GO:0005096">
    <property type="term" value="F:GTPase activator activity"/>
    <property type="evidence" value="ECO:0007669"/>
    <property type="project" value="UniProtKB-KW"/>
</dbReference>
<dbReference type="InterPro" id="IPR000195">
    <property type="entry name" value="Rab-GAP-TBC_dom"/>
</dbReference>
<keyword evidence="1" id="KW-0343">GTPase activation</keyword>
<feature type="compositionally biased region" description="Basic and acidic residues" evidence="2">
    <location>
        <begin position="558"/>
        <end position="567"/>
    </location>
</feature>
<dbReference type="Gene3D" id="1.10.8.1310">
    <property type="match status" value="1"/>
</dbReference>
<feature type="compositionally biased region" description="Low complexity" evidence="2">
    <location>
        <begin position="299"/>
        <end position="311"/>
    </location>
</feature>
<feature type="domain" description="Rab-GAP TBC" evidence="3">
    <location>
        <begin position="16"/>
        <end position="203"/>
    </location>
</feature>
<evidence type="ECO:0000313" key="5">
    <source>
        <dbReference type="Proteomes" id="UP000008493"/>
    </source>
</evidence>
<evidence type="ECO:0000256" key="1">
    <source>
        <dbReference type="ARBA" id="ARBA00022468"/>
    </source>
</evidence>
<dbReference type="InterPro" id="IPR035969">
    <property type="entry name" value="Rab-GAP_TBC_sf"/>
</dbReference>
<dbReference type="SMART" id="SM00164">
    <property type="entry name" value="TBC"/>
    <property type="match status" value="1"/>
</dbReference>
<reference evidence="5" key="1">
    <citation type="journal article" date="2012" name="Proc. Natl. Acad. Sci. U.S.A.">
        <title>Genome sequence of the button mushroom Agaricus bisporus reveals mechanisms governing adaptation to a humic-rich ecological niche.</title>
        <authorList>
            <person name="Morin E."/>
            <person name="Kohler A."/>
            <person name="Baker A.R."/>
            <person name="Foulongne-Oriol M."/>
            <person name="Lombard V."/>
            <person name="Nagy L.G."/>
            <person name="Ohm R.A."/>
            <person name="Patyshakuliyeva A."/>
            <person name="Brun A."/>
            <person name="Aerts A.L."/>
            <person name="Bailey A.M."/>
            <person name="Billette C."/>
            <person name="Coutinho P.M."/>
            <person name="Deakin G."/>
            <person name="Doddapaneni H."/>
            <person name="Floudas D."/>
            <person name="Grimwood J."/>
            <person name="Hilden K."/>
            <person name="Kuees U."/>
            <person name="LaButti K.M."/>
            <person name="Lapidus A."/>
            <person name="Lindquist E.A."/>
            <person name="Lucas S.M."/>
            <person name="Murat C."/>
            <person name="Riley R.W."/>
            <person name="Salamov A.A."/>
            <person name="Schmutz J."/>
            <person name="Subramanian V."/>
            <person name="Woesten H.A.B."/>
            <person name="Xu J."/>
            <person name="Eastwood D.C."/>
            <person name="Foster G.D."/>
            <person name="Sonnenberg A.S."/>
            <person name="Cullen D."/>
            <person name="de Vries R.P."/>
            <person name="Lundell T."/>
            <person name="Hibbett D.S."/>
            <person name="Henrissat B."/>
            <person name="Burton K.S."/>
            <person name="Kerrigan R.W."/>
            <person name="Challen M.P."/>
            <person name="Grigoriev I.V."/>
            <person name="Martin F."/>
        </authorList>
    </citation>
    <scope>NUCLEOTIDE SEQUENCE [LARGE SCALE GENOMIC DNA]</scope>
    <source>
        <strain evidence="5">JB137-S8 / ATCC MYA-4627 / FGSC 10392</strain>
    </source>
</reference>
<feature type="region of interest" description="Disordered" evidence="2">
    <location>
        <begin position="531"/>
        <end position="614"/>
    </location>
</feature>
<feature type="compositionally biased region" description="Low complexity" evidence="2">
    <location>
        <begin position="538"/>
        <end position="553"/>
    </location>
</feature>
<evidence type="ECO:0000256" key="2">
    <source>
        <dbReference type="SAM" id="MobiDB-lite"/>
    </source>
</evidence>
<gene>
    <name evidence="4" type="ORF">AGABI1DRAFT_109503</name>
</gene>
<dbReference type="OMA" id="MSIDWAD"/>
<dbReference type="PROSITE" id="PS50086">
    <property type="entry name" value="TBC_RABGAP"/>
    <property type="match status" value="1"/>
</dbReference>
<dbReference type="SUPFAM" id="SSF47923">
    <property type="entry name" value="Ypt/Rab-GAP domain of gyp1p"/>
    <property type="match status" value="2"/>
</dbReference>
<sequence>MSIDWADLRRRSLQPGGFANDRQHIWPRLLNVDPKRSSIAPSSSSAPETHRDEFQIQLDTARSFVLYPHNTSDSQRIRLQKDLHRLIVALFRKRPKLNYFQGYHDIATVVFLTLPEELQSSCLENLSLHRLRDSMGVGLEPVLGLLRVTKKLIELADPDMSAMLNQSAQLPFFALSNLLTLFSHDMPSLPLIQHVFDYLLCRPPVAAVYLATAIILARREEVRRLQEENEDGMIHSLLSSLPNLVDDIELPPLFESENQSEASDNSLSSRPDGIPHSLADGGTTNSVLLSDADTTLVADPPSSGSGSTTDSVSTRLEMESEGISFSSLPESDFTLVEPAVTDAVEVDKGTLFSKDVTTPVKLVEEHARYDKRPSTPDAITTSLPVSRSPTPSPPPALLHLSPSPSSLVPPSSPLLLPVQRDLPTPSPMPSSPSFTRPPSEPPSPSPLPSPSPSPRPSTSPSPPPSNSLTLTSLLSHADKLYELYPPTHPQLSLSLIMGPQSTVYTWSERFRDWPSDDEAEIMVIRPDLVVYPYDPHGETSSNSSSSDESSVTESNEEDEKRDKEGRATRRKKLNKSSKQYEKHQEKQRKKDKRENKRQNRKEKKLKKKLGSVRSKLEEKRAMLAGAVVVLGIAMAMYGVRTGSSSGGSGGRFGFGGSGIGGGRHWPWS</sequence>
<dbReference type="HOGENOM" id="CLU_024796_1_0_1"/>
<dbReference type="RefSeq" id="XP_007334027.1">
    <property type="nucleotide sequence ID" value="XM_007333965.1"/>
</dbReference>
<dbReference type="KEGG" id="abp:AGABI1DRAFT109503"/>
<feature type="compositionally biased region" description="Polar residues" evidence="2">
    <location>
        <begin position="257"/>
        <end position="269"/>
    </location>
</feature>
<keyword evidence="5" id="KW-1185">Reference proteome</keyword>
<dbReference type="EMBL" id="JH971415">
    <property type="protein sequence ID" value="EKM75327.1"/>
    <property type="molecule type" value="Genomic_DNA"/>
</dbReference>
<feature type="region of interest" description="Disordered" evidence="2">
    <location>
        <begin position="257"/>
        <end position="324"/>
    </location>
</feature>
<accession>K5WXL5</accession>
<dbReference type="STRING" id="597362.K5WXL5"/>
<dbReference type="Pfam" id="PF00566">
    <property type="entry name" value="RabGAP-TBC"/>
    <property type="match status" value="1"/>
</dbReference>
<dbReference type="InParanoid" id="K5WXL5"/>
<dbReference type="GO" id="GO:0005789">
    <property type="term" value="C:endoplasmic reticulum membrane"/>
    <property type="evidence" value="ECO:0007669"/>
    <property type="project" value="TreeGrafter"/>
</dbReference>
<dbReference type="PANTHER" id="PTHR20913">
    <property type="entry name" value="TBC1 DOMAIN FAMILY MEMBER 20/GTPASE"/>
    <property type="match status" value="1"/>
</dbReference>
<dbReference type="eggNOG" id="KOG2595">
    <property type="taxonomic scope" value="Eukaryota"/>
</dbReference>
<evidence type="ECO:0000313" key="4">
    <source>
        <dbReference type="EMBL" id="EKM75327.1"/>
    </source>
</evidence>